<feature type="compositionally biased region" description="Basic and acidic residues" evidence="1">
    <location>
        <begin position="106"/>
        <end position="159"/>
    </location>
</feature>
<keyword evidence="2" id="KW-0472">Membrane</keyword>
<dbReference type="STRING" id="655353.SAMN04488056_10789"/>
<protein>
    <submittedName>
        <fullName evidence="3">Uncharacterized protein</fullName>
    </submittedName>
</protein>
<name>A0A1I5HS33_9HYPH</name>
<evidence type="ECO:0000256" key="2">
    <source>
        <dbReference type="SAM" id="Phobius"/>
    </source>
</evidence>
<keyword evidence="4" id="KW-1185">Reference proteome</keyword>
<dbReference type="AlphaFoldDB" id="A0A1I5HS33"/>
<proteinExistence type="predicted"/>
<feature type="region of interest" description="Disordered" evidence="1">
    <location>
        <begin position="293"/>
        <end position="368"/>
    </location>
</feature>
<dbReference type="OrthoDB" id="8442940at2"/>
<evidence type="ECO:0000256" key="1">
    <source>
        <dbReference type="SAM" id="MobiDB-lite"/>
    </source>
</evidence>
<gene>
    <name evidence="3" type="ORF">SAMN04488056_10789</name>
</gene>
<keyword evidence="2" id="KW-1133">Transmembrane helix</keyword>
<feature type="region of interest" description="Disordered" evidence="1">
    <location>
        <begin position="180"/>
        <end position="245"/>
    </location>
</feature>
<feature type="compositionally biased region" description="Acidic residues" evidence="1">
    <location>
        <begin position="328"/>
        <end position="339"/>
    </location>
</feature>
<feature type="compositionally biased region" description="Basic and acidic residues" evidence="1">
    <location>
        <begin position="78"/>
        <end position="98"/>
    </location>
</feature>
<feature type="transmembrane region" description="Helical" evidence="2">
    <location>
        <begin position="251"/>
        <end position="272"/>
    </location>
</feature>
<accession>A0A1I5HS33</accession>
<dbReference type="RefSeq" id="WP_090073303.1">
    <property type="nucleotide sequence ID" value="NZ_FOVR01000007.1"/>
</dbReference>
<feature type="compositionally biased region" description="Polar residues" evidence="1">
    <location>
        <begin position="293"/>
        <end position="306"/>
    </location>
</feature>
<feature type="compositionally biased region" description="Low complexity" evidence="1">
    <location>
        <begin position="340"/>
        <end position="352"/>
    </location>
</feature>
<dbReference type="EMBL" id="FOVR01000007">
    <property type="protein sequence ID" value="SFO50949.1"/>
    <property type="molecule type" value="Genomic_DNA"/>
</dbReference>
<dbReference type="Proteomes" id="UP000199236">
    <property type="component" value="Unassembled WGS sequence"/>
</dbReference>
<sequence length="545" mass="58218">MADYYAILKRAVEAVPTQTREQRQTIYDKARKALLAKLQNMDPPLTPADISKQRMALEEAVRAVERDLSGSGMSLAPAHHDTDDEAHVRADQHPHEAPKVGASHKPKSDRPNDDERDAGEASDERAKPQKPHQGERPDTKERPKQEILEKKSPSDKVVRRAGQDVLKNAVRDANALGQATNKAVKHAQDAADAVGEERDSGEAARIEPTLGDAVVSQSKTYKRPSIEEGVSDRPSYASDDSADDDGSKSRFGLIAIAMLIVVVLIGSGYLLYANRDAFLLSDTTDTEQAANGFAQSVGKTQPGDTGSSSNSSDMAAKSVRTITVTPPSEEDGAAQDDDATAQAGTTTADATAPAVEDANNGASSGPADLSVAQRSILYEEPGGEGEPGSASAGEVLWSLDGEGDNAVVVIDATIPDKKMSFNITMKKNLDAELPASHLIEISATHADADPAKAIVKIPGLILKPTEQSRGEGLVGAAIRIADDLHWVALTSGDREERYNLELLHLRGWIDIPIQYETGRRAILTLEKGEAGDQVITKAIQAWSSR</sequence>
<keyword evidence="2" id="KW-0812">Transmembrane</keyword>
<organism evidence="3 4">
    <name type="scientific">Cohaesibacter marisflavi</name>
    <dbReference type="NCBI Taxonomy" id="655353"/>
    <lineage>
        <taxon>Bacteria</taxon>
        <taxon>Pseudomonadati</taxon>
        <taxon>Pseudomonadota</taxon>
        <taxon>Alphaproteobacteria</taxon>
        <taxon>Hyphomicrobiales</taxon>
        <taxon>Cohaesibacteraceae</taxon>
    </lineage>
</organism>
<feature type="region of interest" description="Disordered" evidence="1">
    <location>
        <begin position="66"/>
        <end position="159"/>
    </location>
</feature>
<evidence type="ECO:0000313" key="3">
    <source>
        <dbReference type="EMBL" id="SFO50949.1"/>
    </source>
</evidence>
<reference evidence="3 4" key="1">
    <citation type="submission" date="2016-10" db="EMBL/GenBank/DDBJ databases">
        <authorList>
            <person name="de Groot N.N."/>
        </authorList>
    </citation>
    <scope>NUCLEOTIDE SEQUENCE [LARGE SCALE GENOMIC DNA]</scope>
    <source>
        <strain evidence="3 4">CGMCC 1.9157</strain>
    </source>
</reference>
<evidence type="ECO:0000313" key="4">
    <source>
        <dbReference type="Proteomes" id="UP000199236"/>
    </source>
</evidence>
<feature type="compositionally biased region" description="Basic and acidic residues" evidence="1">
    <location>
        <begin position="195"/>
        <end position="205"/>
    </location>
</feature>